<keyword evidence="4" id="KW-1185">Reference proteome</keyword>
<protein>
    <submittedName>
        <fullName evidence="3">Oidioi.mRNA.OKI2018_I69.chr2.g5319.t1.cds</fullName>
    </submittedName>
</protein>
<dbReference type="EMBL" id="OU015567">
    <property type="protein sequence ID" value="CAG5110974.1"/>
    <property type="molecule type" value="Genomic_DNA"/>
</dbReference>
<evidence type="ECO:0000256" key="2">
    <source>
        <dbReference type="SAM" id="Phobius"/>
    </source>
</evidence>
<sequence length="276" mass="30343">MEEYVCRGIYKTPAAPPHCSIYGTVDGSTFESGEMEAEMDGDKFSCRTGVSSNLPASLICEVSTNEFPPISSELFQNGDESKLAVGVVVGICVGVFLLCLGVALFFVFRNRKNQKSRAPSISYPESVVNGHATAGSFNSGKPRQISTTFVGNYNQESDSEYSEEEVYSETDESSEDEIARIKSKYRSQSSTNHQSSRYQAVPLHHDTTTVDLTLSRPPQNHHHQSLHAPSYSPPPPPEATEESIQILKQFQSIFTANENANRKGRSGSKFQESVVI</sequence>
<gene>
    <name evidence="3" type="ORF">OKIOD_LOCUS14084</name>
</gene>
<feature type="compositionally biased region" description="Acidic residues" evidence="1">
    <location>
        <begin position="157"/>
        <end position="176"/>
    </location>
</feature>
<feature type="transmembrane region" description="Helical" evidence="2">
    <location>
        <begin position="83"/>
        <end position="108"/>
    </location>
</feature>
<keyword evidence="2" id="KW-1133">Transmembrane helix</keyword>
<evidence type="ECO:0000313" key="3">
    <source>
        <dbReference type="EMBL" id="CAG5110974.1"/>
    </source>
</evidence>
<feature type="region of interest" description="Disordered" evidence="1">
    <location>
        <begin position="211"/>
        <end position="243"/>
    </location>
</feature>
<name>A0ABN7T1N4_OIKDI</name>
<reference evidence="3 4" key="1">
    <citation type="submission" date="2021-04" db="EMBL/GenBank/DDBJ databases">
        <authorList>
            <person name="Bliznina A."/>
        </authorList>
    </citation>
    <scope>NUCLEOTIDE SEQUENCE [LARGE SCALE GENOMIC DNA]</scope>
</reference>
<proteinExistence type="predicted"/>
<feature type="region of interest" description="Disordered" evidence="1">
    <location>
        <begin position="183"/>
        <end position="202"/>
    </location>
</feature>
<feature type="compositionally biased region" description="Polar residues" evidence="1">
    <location>
        <begin position="186"/>
        <end position="198"/>
    </location>
</feature>
<accession>A0ABN7T1N4</accession>
<keyword evidence="2" id="KW-0472">Membrane</keyword>
<feature type="region of interest" description="Disordered" evidence="1">
    <location>
        <begin position="153"/>
        <end position="177"/>
    </location>
</feature>
<dbReference type="Proteomes" id="UP001158576">
    <property type="component" value="Chromosome 2"/>
</dbReference>
<organism evidence="3 4">
    <name type="scientific">Oikopleura dioica</name>
    <name type="common">Tunicate</name>
    <dbReference type="NCBI Taxonomy" id="34765"/>
    <lineage>
        <taxon>Eukaryota</taxon>
        <taxon>Metazoa</taxon>
        <taxon>Chordata</taxon>
        <taxon>Tunicata</taxon>
        <taxon>Appendicularia</taxon>
        <taxon>Copelata</taxon>
        <taxon>Oikopleuridae</taxon>
        <taxon>Oikopleura</taxon>
    </lineage>
</organism>
<evidence type="ECO:0000313" key="4">
    <source>
        <dbReference type="Proteomes" id="UP001158576"/>
    </source>
</evidence>
<keyword evidence="2" id="KW-0812">Transmembrane</keyword>
<evidence type="ECO:0000256" key="1">
    <source>
        <dbReference type="SAM" id="MobiDB-lite"/>
    </source>
</evidence>